<reference evidence="1 2" key="1">
    <citation type="submission" date="2016-07" db="EMBL/GenBank/DDBJ databases">
        <title>Pervasive Adenine N6-methylation of Active Genes in Fungi.</title>
        <authorList>
            <consortium name="DOE Joint Genome Institute"/>
            <person name="Mondo S.J."/>
            <person name="Dannebaum R.O."/>
            <person name="Kuo R.C."/>
            <person name="Labutti K."/>
            <person name="Haridas S."/>
            <person name="Kuo A."/>
            <person name="Salamov A."/>
            <person name="Ahrendt S.R."/>
            <person name="Lipzen A."/>
            <person name="Sullivan W."/>
            <person name="Andreopoulos W.B."/>
            <person name="Clum A."/>
            <person name="Lindquist E."/>
            <person name="Daum C."/>
            <person name="Ramamoorthy G.K."/>
            <person name="Gryganskyi A."/>
            <person name="Culley D."/>
            <person name="Magnuson J.K."/>
            <person name="James T.Y."/>
            <person name="O'Malley M.A."/>
            <person name="Stajich J.E."/>
            <person name="Spatafora J.W."/>
            <person name="Visel A."/>
            <person name="Grigoriev I.V."/>
        </authorList>
    </citation>
    <scope>NUCLEOTIDE SEQUENCE [LARGE SCALE GENOMIC DNA]</scope>
    <source>
        <strain evidence="1 2">NRRL 3301</strain>
    </source>
</reference>
<accession>A0A1X2GWI9</accession>
<comment type="caution">
    <text evidence="1">The sequence shown here is derived from an EMBL/GenBank/DDBJ whole genome shotgun (WGS) entry which is preliminary data.</text>
</comment>
<name>A0A1X2GWI9_9FUNG</name>
<sequence length="179" mass="19675">MGSAKFHRDDPLLTHPCLIGIKKLSQVPFGSGLPICPRLSMSAGFCSLSQCDPACHEMLPRAIGIIHASAPRVNKGYSQPVGRSMTVVRSHAFLPFQSMGILHEAGLHLKKKLSRLVMSLPADRLKKIASCFQLVEALENKQTGPWLLPFARLTSQPKKKKKSCMAHLLFEFAFAIAQS</sequence>
<proteinExistence type="predicted"/>
<evidence type="ECO:0000313" key="1">
    <source>
        <dbReference type="EMBL" id="ORX61978.1"/>
    </source>
</evidence>
<dbReference type="Proteomes" id="UP000242146">
    <property type="component" value="Unassembled WGS sequence"/>
</dbReference>
<gene>
    <name evidence="1" type="ORF">DM01DRAFT_1069669</name>
</gene>
<dbReference type="EMBL" id="MCGT01000002">
    <property type="protein sequence ID" value="ORX61978.1"/>
    <property type="molecule type" value="Genomic_DNA"/>
</dbReference>
<protein>
    <submittedName>
        <fullName evidence="1">Uncharacterized protein</fullName>
    </submittedName>
</protein>
<evidence type="ECO:0000313" key="2">
    <source>
        <dbReference type="Proteomes" id="UP000242146"/>
    </source>
</evidence>
<keyword evidence="2" id="KW-1185">Reference proteome</keyword>
<dbReference type="AlphaFoldDB" id="A0A1X2GWI9"/>
<organism evidence="1 2">
    <name type="scientific">Hesseltinella vesiculosa</name>
    <dbReference type="NCBI Taxonomy" id="101127"/>
    <lineage>
        <taxon>Eukaryota</taxon>
        <taxon>Fungi</taxon>
        <taxon>Fungi incertae sedis</taxon>
        <taxon>Mucoromycota</taxon>
        <taxon>Mucoromycotina</taxon>
        <taxon>Mucoromycetes</taxon>
        <taxon>Mucorales</taxon>
        <taxon>Cunninghamellaceae</taxon>
        <taxon>Hesseltinella</taxon>
    </lineage>
</organism>